<dbReference type="NCBIfam" id="NF007455">
    <property type="entry name" value="PRK10022.1"/>
    <property type="match status" value="1"/>
</dbReference>
<accession>A0A077ZKT0</accession>
<name>A0A077ZKT0_TRITR</name>
<dbReference type="GO" id="GO:0005829">
    <property type="term" value="C:cytosol"/>
    <property type="evidence" value="ECO:0007669"/>
    <property type="project" value="TreeGrafter"/>
</dbReference>
<dbReference type="SUPFAM" id="SSF158668">
    <property type="entry name" value="MtlR-like"/>
    <property type="match status" value="1"/>
</dbReference>
<dbReference type="EMBL" id="HG807606">
    <property type="protein sequence ID" value="CDW60962.1"/>
    <property type="molecule type" value="Genomic_DNA"/>
</dbReference>
<keyword evidence="4" id="KW-0119">Carbohydrate metabolism</keyword>
<dbReference type="SUPFAM" id="SSF56655">
    <property type="entry name" value="Carbohydrate phosphatase"/>
    <property type="match status" value="1"/>
</dbReference>
<dbReference type="PANTHER" id="PTHR30447:SF0">
    <property type="entry name" value="FRUCTOSE-1,6-BISPHOSPHATASE 1 CLASS 2-RELATED"/>
    <property type="match status" value="1"/>
</dbReference>
<dbReference type="NCBIfam" id="NF006742">
    <property type="entry name" value="PRK09270.1-1"/>
    <property type="match status" value="1"/>
</dbReference>
<dbReference type="Pfam" id="PF05068">
    <property type="entry name" value="MtlR"/>
    <property type="match status" value="1"/>
</dbReference>
<dbReference type="STRING" id="36087.A0A077ZKT0"/>
<dbReference type="Pfam" id="PF03320">
    <property type="entry name" value="FBPase_glpX"/>
    <property type="match status" value="1"/>
</dbReference>
<evidence type="ECO:0000256" key="2">
    <source>
        <dbReference type="ARBA" id="ARBA00022801"/>
    </source>
</evidence>
<dbReference type="AlphaFoldDB" id="A0A077ZKT0"/>
<dbReference type="FunFam" id="3.40.190.90:FF:000001">
    <property type="entry name" value="Fructose-1,6-bisphosphatase"/>
    <property type="match status" value="1"/>
</dbReference>
<protein>
    <submittedName>
        <fullName evidence="5">MtlR and FBPase glpX domain containing protein</fullName>
    </submittedName>
</protein>
<evidence type="ECO:0000313" key="6">
    <source>
        <dbReference type="Proteomes" id="UP000030665"/>
    </source>
</evidence>
<dbReference type="GO" id="GO:0046872">
    <property type="term" value="F:metal ion binding"/>
    <property type="evidence" value="ECO:0007669"/>
    <property type="project" value="UniProtKB-KW"/>
</dbReference>
<dbReference type="GO" id="GO:0006071">
    <property type="term" value="P:glycerol metabolic process"/>
    <property type="evidence" value="ECO:0007669"/>
    <property type="project" value="InterPro"/>
</dbReference>
<dbReference type="InterPro" id="IPR038026">
    <property type="entry name" value="MtlR-like_sf"/>
</dbReference>
<evidence type="ECO:0000313" key="5">
    <source>
        <dbReference type="EMBL" id="CDW60962.1"/>
    </source>
</evidence>
<dbReference type="InterPro" id="IPR004464">
    <property type="entry name" value="FBPase_class-2/SBPase"/>
</dbReference>
<dbReference type="NCBIfam" id="TIGR00330">
    <property type="entry name" value="glpX"/>
    <property type="match status" value="1"/>
</dbReference>
<dbReference type="OrthoDB" id="5417715at2759"/>
<dbReference type="GO" id="GO:0030388">
    <property type="term" value="P:fructose 1,6-bisphosphate metabolic process"/>
    <property type="evidence" value="ECO:0007669"/>
    <property type="project" value="TreeGrafter"/>
</dbReference>
<proteinExistence type="predicted"/>
<dbReference type="Gene3D" id="1.20.120.330">
    <property type="entry name" value="Nucleotidyltransferases domain 2"/>
    <property type="match status" value="1"/>
</dbReference>
<evidence type="ECO:0000256" key="4">
    <source>
        <dbReference type="ARBA" id="ARBA00023277"/>
    </source>
</evidence>
<dbReference type="Gene3D" id="3.40.190.90">
    <property type="match status" value="1"/>
</dbReference>
<dbReference type="NCBIfam" id="NF006745">
    <property type="entry name" value="PRK09270.1-4"/>
    <property type="match status" value="1"/>
</dbReference>
<reference evidence="5" key="1">
    <citation type="submission" date="2014-01" db="EMBL/GenBank/DDBJ databases">
        <authorList>
            <person name="Aslett M."/>
        </authorList>
    </citation>
    <scope>NUCLEOTIDE SEQUENCE</scope>
</reference>
<gene>
    <name evidence="5" type="ORF">TTRE_0000937001</name>
</gene>
<reference evidence="5" key="2">
    <citation type="submission" date="2014-03" db="EMBL/GenBank/DDBJ databases">
        <title>The whipworm genome and dual-species transcriptomics of an intimate host-pathogen interaction.</title>
        <authorList>
            <person name="Foth B.J."/>
            <person name="Tsai I.J."/>
            <person name="Reid A.J."/>
            <person name="Bancroft A.J."/>
            <person name="Nichol S."/>
            <person name="Tracey A."/>
            <person name="Holroyd N."/>
            <person name="Cotton J.A."/>
            <person name="Stanley E.J."/>
            <person name="Zarowiecki M."/>
            <person name="Liu J.Z."/>
            <person name="Huckvale T."/>
            <person name="Cooper P.J."/>
            <person name="Grencis R.K."/>
            <person name="Berriman M."/>
        </authorList>
    </citation>
    <scope>NUCLEOTIDE SEQUENCE [LARGE SCALE GENOMIC DNA]</scope>
</reference>
<dbReference type="InterPro" id="IPR007761">
    <property type="entry name" value="MtlR-like"/>
</dbReference>
<dbReference type="SUPFAM" id="SSF52540">
    <property type="entry name" value="P-loop containing nucleoside triphosphate hydrolases"/>
    <property type="match status" value="1"/>
</dbReference>
<evidence type="ECO:0000256" key="3">
    <source>
        <dbReference type="ARBA" id="ARBA00023211"/>
    </source>
</evidence>
<keyword evidence="3" id="KW-0464">Manganese</keyword>
<keyword evidence="1" id="KW-0479">Metal-binding</keyword>
<keyword evidence="2" id="KW-0378">Hydrolase</keyword>
<organism evidence="5 6">
    <name type="scientific">Trichuris trichiura</name>
    <name type="common">Whipworm</name>
    <name type="synonym">Trichocephalus trichiurus</name>
    <dbReference type="NCBI Taxonomy" id="36087"/>
    <lineage>
        <taxon>Eukaryota</taxon>
        <taxon>Metazoa</taxon>
        <taxon>Ecdysozoa</taxon>
        <taxon>Nematoda</taxon>
        <taxon>Enoplea</taxon>
        <taxon>Dorylaimia</taxon>
        <taxon>Trichinellida</taxon>
        <taxon>Trichuridae</taxon>
        <taxon>Trichuris</taxon>
    </lineage>
</organism>
<dbReference type="Gene3D" id="3.40.50.300">
    <property type="entry name" value="P-loop containing nucleotide triphosphate hydrolases"/>
    <property type="match status" value="1"/>
</dbReference>
<dbReference type="InterPro" id="IPR027417">
    <property type="entry name" value="P-loop_NTPase"/>
</dbReference>
<evidence type="ECO:0000256" key="1">
    <source>
        <dbReference type="ARBA" id="ARBA00022723"/>
    </source>
</evidence>
<dbReference type="GO" id="GO:0042132">
    <property type="term" value="F:fructose 1,6-bisphosphate 1-phosphatase activity"/>
    <property type="evidence" value="ECO:0007669"/>
    <property type="project" value="InterPro"/>
</dbReference>
<keyword evidence="6" id="KW-1185">Reference proteome</keyword>
<dbReference type="GO" id="GO:0006094">
    <property type="term" value="P:gluconeogenesis"/>
    <property type="evidence" value="ECO:0007669"/>
    <property type="project" value="InterPro"/>
</dbReference>
<dbReference type="PANTHER" id="PTHR30447">
    <property type="entry name" value="FRUCTOSE-1,6-BISPHOSPHATASE CLASS 2"/>
    <property type="match status" value="1"/>
</dbReference>
<sequence>MLWIGEEVGKGDGPEVDIAVDPIEGTRMVAMGQSNALAVMAFAPRDSLLHAPDMYMKKLVVNRLAAGAIDLSLPLTDNLRNVAKALGKPLDKLRMVTLDKPRLSAAIEEATQLGVKVFALPDGDVAASVLTCWQDNPYDVMYTIGGAPEGVISACAVKALGGDMQAELIDFCQAKGDYTENRQIAEQERKRCKAMGVDVNRVYSLDELVRGNDILFSATGVTGGELVNGIQQTANGGIRQFLPSLFVDNDEEIVEYAVKPLLAQSGPLDDIDVALRLIYALGKMDKWLYADITHFSQFWHYLNEQDEAPGFADDITWDFISNVNSITRNAMLYDALKAMKFADFSVCNDHLKGINAVKIELTVNGLNVQAQYPDDEIENVHKPLLRKLAALQTVNPQRRTVVFLCAPPGTGKSTLTTFWEYLAQQDPELPAIQTLPMDGFHHYNSWLDAHQLRPYKGAPETFDVAKLVENLRQVMEGDCTWPQYDRQKHDPVEDALHVTAPLVIVEGNWLLLDDEKWQELASFCDFSIFIHAPAQILRERLISRKIAGGLSREEAEAFYARTDSPNVERVLMSSRQANLIVEMTEEGRYHFIS</sequence>
<dbReference type="Proteomes" id="UP000030665">
    <property type="component" value="Unassembled WGS sequence"/>
</dbReference>